<gene>
    <name evidence="6" type="ORF">GOB87_01810</name>
</gene>
<name>A0A967EBY9_9PROT</name>
<dbReference type="RefSeq" id="WP_166312828.1">
    <property type="nucleotide sequence ID" value="NZ_WOTH01000002.1"/>
</dbReference>
<dbReference type="GO" id="GO:0005829">
    <property type="term" value="C:cytosol"/>
    <property type="evidence" value="ECO:0007669"/>
    <property type="project" value="TreeGrafter"/>
</dbReference>
<evidence type="ECO:0000256" key="1">
    <source>
        <dbReference type="ARBA" id="ARBA00009437"/>
    </source>
</evidence>
<dbReference type="PANTHER" id="PTHR30419:SF31">
    <property type="entry name" value="BLR3139 PROTEIN"/>
    <property type="match status" value="1"/>
</dbReference>
<accession>A0A967EBY9</accession>
<dbReference type="AlphaFoldDB" id="A0A967EBY9"/>
<reference evidence="6" key="1">
    <citation type="submission" date="2019-11" db="EMBL/GenBank/DDBJ databases">
        <title>Description of new Acetobacter species.</title>
        <authorList>
            <person name="Cleenwerck I."/>
            <person name="Sombolestani A.S."/>
        </authorList>
    </citation>
    <scope>NUCLEOTIDE SEQUENCE</scope>
    <source>
        <strain evidence="6">LMG 1626</strain>
    </source>
</reference>
<dbReference type="GO" id="GO:0003677">
    <property type="term" value="F:DNA binding"/>
    <property type="evidence" value="ECO:0007669"/>
    <property type="project" value="UniProtKB-KW"/>
</dbReference>
<dbReference type="InterPro" id="IPR036388">
    <property type="entry name" value="WH-like_DNA-bd_sf"/>
</dbReference>
<dbReference type="Gene3D" id="3.40.190.290">
    <property type="match status" value="1"/>
</dbReference>
<evidence type="ECO:0000259" key="5">
    <source>
        <dbReference type="PROSITE" id="PS50931"/>
    </source>
</evidence>
<dbReference type="SUPFAM" id="SSF46785">
    <property type="entry name" value="Winged helix' DNA-binding domain"/>
    <property type="match status" value="1"/>
</dbReference>
<dbReference type="InterPro" id="IPR005119">
    <property type="entry name" value="LysR_subst-bd"/>
</dbReference>
<dbReference type="FunFam" id="1.10.10.10:FF:000001">
    <property type="entry name" value="LysR family transcriptional regulator"/>
    <property type="match status" value="1"/>
</dbReference>
<keyword evidence="3" id="KW-0238">DNA-binding</keyword>
<keyword evidence="2" id="KW-0805">Transcription regulation</keyword>
<dbReference type="PROSITE" id="PS50931">
    <property type="entry name" value="HTH_LYSR"/>
    <property type="match status" value="1"/>
</dbReference>
<evidence type="ECO:0000256" key="2">
    <source>
        <dbReference type="ARBA" id="ARBA00023015"/>
    </source>
</evidence>
<dbReference type="Gene3D" id="1.10.10.10">
    <property type="entry name" value="Winged helix-like DNA-binding domain superfamily/Winged helix DNA-binding domain"/>
    <property type="match status" value="1"/>
</dbReference>
<evidence type="ECO:0000256" key="4">
    <source>
        <dbReference type="ARBA" id="ARBA00023163"/>
    </source>
</evidence>
<feature type="domain" description="HTH lysR-type" evidence="5">
    <location>
        <begin position="1"/>
        <end position="58"/>
    </location>
</feature>
<dbReference type="GO" id="GO:0003700">
    <property type="term" value="F:DNA-binding transcription factor activity"/>
    <property type="evidence" value="ECO:0007669"/>
    <property type="project" value="InterPro"/>
</dbReference>
<keyword evidence="7" id="KW-1185">Reference proteome</keyword>
<dbReference type="PRINTS" id="PR00039">
    <property type="entry name" value="HTHLYSR"/>
</dbReference>
<sequence length="301" mass="32811">MFLRQLTYLVALDQYRHFSRAAEHCGVSQPALSAAIRQLENELGLTIIQRNRRFQGFTPAGERVLAWAHETLADLGHLRQEASFAQDIAGGSISLCAIPPTVLVLPLLLESFRAVLPALHVNATICPNADALHHLQEHRSQLALMYLDQVPAGGLFDTHPLYDEQQVLAAAPGVALPGARHIGWEELSDLPLGLLNNDMRCRQFVNAAFQSAGVTPTITLETNSVTLLHAELLNGRIATILPVAALPLQATPDGPLQIRKLAPTNGSTIGLVRLARPMQTALTTRMWEIGCRLSLDDVFTL</sequence>
<protein>
    <submittedName>
        <fullName evidence="6">LysR family transcriptional regulator</fullName>
    </submittedName>
</protein>
<evidence type="ECO:0000313" key="6">
    <source>
        <dbReference type="EMBL" id="NHO52701.1"/>
    </source>
</evidence>
<evidence type="ECO:0000256" key="3">
    <source>
        <dbReference type="ARBA" id="ARBA00023125"/>
    </source>
</evidence>
<dbReference type="Proteomes" id="UP000597459">
    <property type="component" value="Unassembled WGS sequence"/>
</dbReference>
<dbReference type="CDD" id="cd05466">
    <property type="entry name" value="PBP2_LTTR_substrate"/>
    <property type="match status" value="1"/>
</dbReference>
<dbReference type="SUPFAM" id="SSF53850">
    <property type="entry name" value="Periplasmic binding protein-like II"/>
    <property type="match status" value="1"/>
</dbReference>
<comment type="similarity">
    <text evidence="1">Belongs to the LysR transcriptional regulatory family.</text>
</comment>
<dbReference type="EMBL" id="WOTH01000002">
    <property type="protein sequence ID" value="NHO52701.1"/>
    <property type="molecule type" value="Genomic_DNA"/>
</dbReference>
<evidence type="ECO:0000313" key="7">
    <source>
        <dbReference type="Proteomes" id="UP000597459"/>
    </source>
</evidence>
<dbReference type="InterPro" id="IPR036390">
    <property type="entry name" value="WH_DNA-bd_sf"/>
</dbReference>
<dbReference type="PANTHER" id="PTHR30419">
    <property type="entry name" value="HTH-TYPE TRANSCRIPTIONAL REGULATOR YBHD"/>
    <property type="match status" value="1"/>
</dbReference>
<dbReference type="InterPro" id="IPR050950">
    <property type="entry name" value="HTH-type_LysR_regulators"/>
</dbReference>
<organism evidence="6 7">
    <name type="scientific">Acetobacter estunensis</name>
    <dbReference type="NCBI Taxonomy" id="104097"/>
    <lineage>
        <taxon>Bacteria</taxon>
        <taxon>Pseudomonadati</taxon>
        <taxon>Pseudomonadota</taxon>
        <taxon>Alphaproteobacteria</taxon>
        <taxon>Acetobacterales</taxon>
        <taxon>Acetobacteraceae</taxon>
        <taxon>Acetobacter</taxon>
    </lineage>
</organism>
<proteinExistence type="inferred from homology"/>
<dbReference type="Pfam" id="PF00126">
    <property type="entry name" value="HTH_1"/>
    <property type="match status" value="1"/>
</dbReference>
<keyword evidence="4" id="KW-0804">Transcription</keyword>
<dbReference type="InterPro" id="IPR000847">
    <property type="entry name" value="LysR_HTH_N"/>
</dbReference>
<comment type="caution">
    <text evidence="6">The sequence shown here is derived from an EMBL/GenBank/DDBJ whole genome shotgun (WGS) entry which is preliminary data.</text>
</comment>
<dbReference type="Pfam" id="PF03466">
    <property type="entry name" value="LysR_substrate"/>
    <property type="match status" value="1"/>
</dbReference>